<name>A0A5D2BDB4_GOSDA</name>
<accession>A0A5D2BDB4</accession>
<dbReference type="EMBL" id="CM017709">
    <property type="protein sequence ID" value="TYG55127.1"/>
    <property type="molecule type" value="Genomic_DNA"/>
</dbReference>
<protein>
    <submittedName>
        <fullName evidence="1">Uncharacterized protein</fullName>
    </submittedName>
</protein>
<evidence type="ECO:0000313" key="2">
    <source>
        <dbReference type="Proteomes" id="UP000323506"/>
    </source>
</evidence>
<sequence>MNRHTSKQTKLRIKTRYTREASDWRRIQETEDKKFSEYNKAKSRVNETIVACGYGECVVKDSAMCTSCFTDHGLGGFEILMIIMIT</sequence>
<dbReference type="AlphaFoldDB" id="A0A5D2BDB4"/>
<evidence type="ECO:0000313" key="1">
    <source>
        <dbReference type="EMBL" id="TYG55127.1"/>
    </source>
</evidence>
<proteinExistence type="predicted"/>
<keyword evidence="2" id="KW-1185">Reference proteome</keyword>
<organism evidence="1 2">
    <name type="scientific">Gossypium darwinii</name>
    <name type="common">Darwin's cotton</name>
    <name type="synonym">Gossypium barbadense var. darwinii</name>
    <dbReference type="NCBI Taxonomy" id="34276"/>
    <lineage>
        <taxon>Eukaryota</taxon>
        <taxon>Viridiplantae</taxon>
        <taxon>Streptophyta</taxon>
        <taxon>Embryophyta</taxon>
        <taxon>Tracheophyta</taxon>
        <taxon>Spermatophyta</taxon>
        <taxon>Magnoliopsida</taxon>
        <taxon>eudicotyledons</taxon>
        <taxon>Gunneridae</taxon>
        <taxon>Pentapetalae</taxon>
        <taxon>rosids</taxon>
        <taxon>malvids</taxon>
        <taxon>Malvales</taxon>
        <taxon>Malvaceae</taxon>
        <taxon>Malvoideae</taxon>
        <taxon>Gossypium</taxon>
    </lineage>
</organism>
<reference evidence="1 2" key="1">
    <citation type="submission" date="2019-06" db="EMBL/GenBank/DDBJ databases">
        <title>WGS assembly of Gossypium darwinii.</title>
        <authorList>
            <person name="Chen Z.J."/>
            <person name="Sreedasyam A."/>
            <person name="Ando A."/>
            <person name="Song Q."/>
            <person name="De L."/>
            <person name="Hulse-Kemp A."/>
            <person name="Ding M."/>
            <person name="Ye W."/>
            <person name="Kirkbride R."/>
            <person name="Jenkins J."/>
            <person name="Plott C."/>
            <person name="Lovell J."/>
            <person name="Lin Y.-M."/>
            <person name="Vaughn R."/>
            <person name="Liu B."/>
            <person name="Li W."/>
            <person name="Simpson S."/>
            <person name="Scheffler B."/>
            <person name="Saski C."/>
            <person name="Grover C."/>
            <person name="Hu G."/>
            <person name="Conover J."/>
            <person name="Carlson J."/>
            <person name="Shu S."/>
            <person name="Boston L."/>
            <person name="Williams M."/>
            <person name="Peterson D."/>
            <person name="Mcgee K."/>
            <person name="Jones D."/>
            <person name="Wendel J."/>
            <person name="Stelly D."/>
            <person name="Grimwood J."/>
            <person name="Schmutz J."/>
        </authorList>
    </citation>
    <scope>NUCLEOTIDE SEQUENCE [LARGE SCALE GENOMIC DNA]</scope>
    <source>
        <strain evidence="1">1808015.09</strain>
    </source>
</reference>
<gene>
    <name evidence="1" type="ORF">ES288_D09G246900v1</name>
</gene>
<dbReference type="Proteomes" id="UP000323506">
    <property type="component" value="Chromosome D09"/>
</dbReference>